<keyword evidence="2" id="KW-1185">Reference proteome</keyword>
<protein>
    <submittedName>
        <fullName evidence="1">Uncharacterized protein</fullName>
    </submittedName>
</protein>
<dbReference type="Proteomes" id="UP001157502">
    <property type="component" value="Chromosome 17"/>
</dbReference>
<feature type="non-terminal residue" evidence="1">
    <location>
        <position position="1"/>
    </location>
</feature>
<evidence type="ECO:0000313" key="1">
    <source>
        <dbReference type="EMBL" id="KAJ7998505.1"/>
    </source>
</evidence>
<name>A0ACC2G4P3_DALPE</name>
<reference evidence="1" key="1">
    <citation type="submission" date="2021-05" db="EMBL/GenBank/DDBJ databases">
        <authorList>
            <person name="Pan Q."/>
            <person name="Jouanno E."/>
            <person name="Zahm M."/>
            <person name="Klopp C."/>
            <person name="Cabau C."/>
            <person name="Louis A."/>
            <person name="Berthelot C."/>
            <person name="Parey E."/>
            <person name="Roest Crollius H."/>
            <person name="Montfort J."/>
            <person name="Robinson-Rechavi M."/>
            <person name="Bouchez O."/>
            <person name="Lampietro C."/>
            <person name="Lopez Roques C."/>
            <person name="Donnadieu C."/>
            <person name="Postlethwait J."/>
            <person name="Bobe J."/>
            <person name="Dillon D."/>
            <person name="Chandos A."/>
            <person name="von Hippel F."/>
            <person name="Guiguen Y."/>
        </authorList>
    </citation>
    <scope>NUCLEOTIDE SEQUENCE</scope>
    <source>
        <strain evidence="1">YG-Jan2019</strain>
    </source>
</reference>
<gene>
    <name evidence="1" type="ORF">DPEC_G00205620</name>
</gene>
<proteinExistence type="predicted"/>
<dbReference type="EMBL" id="CM055744">
    <property type="protein sequence ID" value="KAJ7998505.1"/>
    <property type="molecule type" value="Genomic_DNA"/>
</dbReference>
<accession>A0ACC2G4P3</accession>
<comment type="caution">
    <text evidence="1">The sequence shown here is derived from an EMBL/GenBank/DDBJ whole genome shotgun (WGS) entry which is preliminary data.</text>
</comment>
<sequence length="82" mass="9207">LRSPRNWDTTRFWLRHHTSSLAGCYVTRGDTNVISNFGDAVWKSVYVVDCVDFSYVFAIVCNKSQKSSEKRSTAPTNAGSLT</sequence>
<organism evidence="1 2">
    <name type="scientific">Dallia pectoralis</name>
    <name type="common">Alaska blackfish</name>
    <dbReference type="NCBI Taxonomy" id="75939"/>
    <lineage>
        <taxon>Eukaryota</taxon>
        <taxon>Metazoa</taxon>
        <taxon>Chordata</taxon>
        <taxon>Craniata</taxon>
        <taxon>Vertebrata</taxon>
        <taxon>Euteleostomi</taxon>
        <taxon>Actinopterygii</taxon>
        <taxon>Neopterygii</taxon>
        <taxon>Teleostei</taxon>
        <taxon>Protacanthopterygii</taxon>
        <taxon>Esociformes</taxon>
        <taxon>Umbridae</taxon>
        <taxon>Dallia</taxon>
    </lineage>
</organism>
<evidence type="ECO:0000313" key="2">
    <source>
        <dbReference type="Proteomes" id="UP001157502"/>
    </source>
</evidence>